<feature type="region of interest" description="Disordered" evidence="1">
    <location>
        <begin position="314"/>
        <end position="333"/>
    </location>
</feature>
<accession>A0ABU2BWN7</accession>
<gene>
    <name evidence="3" type="ORF">J2S63_001906</name>
</gene>
<dbReference type="Proteomes" id="UP001183648">
    <property type="component" value="Unassembled WGS sequence"/>
</dbReference>
<dbReference type="InterPro" id="IPR051783">
    <property type="entry name" value="NAD(P)-dependent_oxidoreduct"/>
</dbReference>
<dbReference type="SUPFAM" id="SSF51735">
    <property type="entry name" value="NAD(P)-binding Rossmann-fold domains"/>
    <property type="match status" value="1"/>
</dbReference>
<name>A0ABU2BWN7_9ACTN</name>
<sequence length="370" mass="40203">MTRHAPQRVLVTGAGGYIGSRLVPELLRRGHHVRATFSRGTSDPALWWVHERGWADRLEVVGMDAGEPEQVEAAVEGVDAVYWLVHAMGGPDFAARDREWAGTMSKAAAQAGVGRIVYLSGLVPDVEESRLSEHIASRLEVERLLSTDGVPTLTIRAAIVMGSGSTSFEMLRHLSERLWVRGVPIWLRSKVQPIAVSDVVEALMGALSADPVTRSYDVGGPDVVPYPALMATASRQMRLVRPSLPLLLAPTRLVGFVGGRIAPVPTTTAESLVGSLHHDMVCGPDAEDFLRDLMPEGHRLVGVEEAVTRSLTRPRAGVRARDRDPLGPLPGDPAWAGGTTHLFDGRVRRRGGLLRRLALGPVWPEWPPYD</sequence>
<evidence type="ECO:0000259" key="2">
    <source>
        <dbReference type="Pfam" id="PF13460"/>
    </source>
</evidence>
<dbReference type="Gene3D" id="3.40.50.720">
    <property type="entry name" value="NAD(P)-binding Rossmann-like Domain"/>
    <property type="match status" value="1"/>
</dbReference>
<organism evidence="3 4">
    <name type="scientific">Nocardioides marmoribigeumensis</name>
    <dbReference type="NCBI Taxonomy" id="433649"/>
    <lineage>
        <taxon>Bacteria</taxon>
        <taxon>Bacillati</taxon>
        <taxon>Actinomycetota</taxon>
        <taxon>Actinomycetes</taxon>
        <taxon>Propionibacteriales</taxon>
        <taxon>Nocardioidaceae</taxon>
        <taxon>Nocardioides</taxon>
    </lineage>
</organism>
<evidence type="ECO:0000313" key="4">
    <source>
        <dbReference type="Proteomes" id="UP001183648"/>
    </source>
</evidence>
<keyword evidence="4" id="KW-1185">Reference proteome</keyword>
<protein>
    <submittedName>
        <fullName evidence="3">Uncharacterized protein YbjT (DUF2867 family)</fullName>
    </submittedName>
</protein>
<dbReference type="PANTHER" id="PTHR48079:SF6">
    <property type="entry name" value="NAD(P)-BINDING DOMAIN-CONTAINING PROTEIN-RELATED"/>
    <property type="match status" value="1"/>
</dbReference>
<evidence type="ECO:0000313" key="3">
    <source>
        <dbReference type="EMBL" id="MDR7362353.1"/>
    </source>
</evidence>
<dbReference type="InterPro" id="IPR016040">
    <property type="entry name" value="NAD(P)-bd_dom"/>
</dbReference>
<dbReference type="Pfam" id="PF13460">
    <property type="entry name" value="NAD_binding_10"/>
    <property type="match status" value="1"/>
</dbReference>
<proteinExistence type="predicted"/>
<evidence type="ECO:0000256" key="1">
    <source>
        <dbReference type="SAM" id="MobiDB-lite"/>
    </source>
</evidence>
<reference evidence="3 4" key="1">
    <citation type="submission" date="2023-07" db="EMBL/GenBank/DDBJ databases">
        <title>Sequencing the genomes of 1000 actinobacteria strains.</title>
        <authorList>
            <person name="Klenk H.-P."/>
        </authorList>
    </citation>
    <scope>NUCLEOTIDE SEQUENCE [LARGE SCALE GENOMIC DNA]</scope>
    <source>
        <strain evidence="3 4">DSM 19426</strain>
    </source>
</reference>
<feature type="domain" description="NAD(P)-binding" evidence="2">
    <location>
        <begin position="13"/>
        <end position="123"/>
    </location>
</feature>
<dbReference type="InterPro" id="IPR036291">
    <property type="entry name" value="NAD(P)-bd_dom_sf"/>
</dbReference>
<dbReference type="RefSeq" id="WP_310301671.1">
    <property type="nucleotide sequence ID" value="NZ_BAAAPS010000008.1"/>
</dbReference>
<dbReference type="EMBL" id="JAVDYG010000001">
    <property type="protein sequence ID" value="MDR7362353.1"/>
    <property type="molecule type" value="Genomic_DNA"/>
</dbReference>
<comment type="caution">
    <text evidence="3">The sequence shown here is derived from an EMBL/GenBank/DDBJ whole genome shotgun (WGS) entry which is preliminary data.</text>
</comment>
<dbReference type="PANTHER" id="PTHR48079">
    <property type="entry name" value="PROTEIN YEEZ"/>
    <property type="match status" value="1"/>
</dbReference>